<proteinExistence type="predicted"/>
<dbReference type="Proteomes" id="UP000009352">
    <property type="component" value="Unassembled WGS sequence"/>
</dbReference>
<protein>
    <submittedName>
        <fullName evidence="1">Uncharacterized protein</fullName>
    </submittedName>
</protein>
<reference evidence="1 2" key="1">
    <citation type="journal article" date="2013" name="Genome Announc.">
        <title>Draft Genome Sequence of Staphylococcus simulans UMC-CNS-990, Isolated from a Case of Chronic Bovine Mastitis.</title>
        <authorList>
            <person name="Calcutt M.J."/>
            <person name="Foecking M.F."/>
            <person name="Hsieh H.Y."/>
            <person name="Perry J."/>
            <person name="Stewart G.C."/>
            <person name="Middleton J.R."/>
        </authorList>
    </citation>
    <scope>NUCLEOTIDE SEQUENCE [LARGE SCALE GENOMIC DNA]</scope>
    <source>
        <strain evidence="1 2">LRHMDP3</strain>
    </source>
</reference>
<sequence length="40" mass="4413">MKQKLSNFVASNIPDIVENNRQSLPRVSKVALTKCVALCP</sequence>
<dbReference type="AlphaFoldDB" id="A0AB33XUT8"/>
<name>A0AB33XUT8_LACRH</name>
<comment type="caution">
    <text evidence="1">The sequence shown here is derived from an EMBL/GenBank/DDBJ whole genome shotgun (WGS) entry which is preliminary data.</text>
</comment>
<organism evidence="1 2">
    <name type="scientific">Lacticaseibacillus rhamnosus LRHMDP3</name>
    <dbReference type="NCBI Taxonomy" id="1203259"/>
    <lineage>
        <taxon>Bacteria</taxon>
        <taxon>Bacillati</taxon>
        <taxon>Bacillota</taxon>
        <taxon>Bacilli</taxon>
        <taxon>Lactobacillales</taxon>
        <taxon>Lactobacillaceae</taxon>
        <taxon>Lacticaseibacillus</taxon>
    </lineage>
</organism>
<evidence type="ECO:0000313" key="1">
    <source>
        <dbReference type="EMBL" id="EKS51046.1"/>
    </source>
</evidence>
<dbReference type="EMBL" id="AMQX01000006">
    <property type="protein sequence ID" value="EKS51046.1"/>
    <property type="molecule type" value="Genomic_DNA"/>
</dbReference>
<evidence type="ECO:0000313" key="2">
    <source>
        <dbReference type="Proteomes" id="UP000009352"/>
    </source>
</evidence>
<accession>A0AB33XUT8</accession>
<gene>
    <name evidence="1" type="ORF">LRHMDP3_1429</name>
</gene>